<keyword evidence="3" id="KW-1185">Reference proteome</keyword>
<evidence type="ECO:0000313" key="3">
    <source>
        <dbReference type="Proteomes" id="UP000324222"/>
    </source>
</evidence>
<dbReference type="EMBL" id="VSRR010031988">
    <property type="protein sequence ID" value="MPC70931.1"/>
    <property type="molecule type" value="Genomic_DNA"/>
</dbReference>
<feature type="region of interest" description="Disordered" evidence="1">
    <location>
        <begin position="1"/>
        <end position="48"/>
    </location>
</feature>
<evidence type="ECO:0000313" key="2">
    <source>
        <dbReference type="EMBL" id="MPC70931.1"/>
    </source>
</evidence>
<dbReference type="AlphaFoldDB" id="A0A5B7HDU8"/>
<sequence length="94" mass="9926">MRNKPVLFQPPPRPRAQRVKDASSGDTRGRHPGAAAVNTGAPSGLLNGWGKSREARVLTLGNHRPTHKAALPPHPFPAPFLASSPTALPSRSPS</sequence>
<proteinExistence type="predicted"/>
<reference evidence="2 3" key="1">
    <citation type="submission" date="2019-05" db="EMBL/GenBank/DDBJ databases">
        <title>Another draft genome of Portunus trituberculatus and its Hox gene families provides insights of decapod evolution.</title>
        <authorList>
            <person name="Jeong J.-H."/>
            <person name="Song I."/>
            <person name="Kim S."/>
            <person name="Choi T."/>
            <person name="Kim D."/>
            <person name="Ryu S."/>
            <person name="Kim W."/>
        </authorList>
    </citation>
    <scope>NUCLEOTIDE SEQUENCE [LARGE SCALE GENOMIC DNA]</scope>
    <source>
        <tissue evidence="2">Muscle</tissue>
    </source>
</reference>
<evidence type="ECO:0000256" key="1">
    <source>
        <dbReference type="SAM" id="MobiDB-lite"/>
    </source>
</evidence>
<feature type="compositionally biased region" description="Low complexity" evidence="1">
    <location>
        <begin position="79"/>
        <end position="94"/>
    </location>
</feature>
<organism evidence="2 3">
    <name type="scientific">Portunus trituberculatus</name>
    <name type="common">Swimming crab</name>
    <name type="synonym">Neptunus trituberculatus</name>
    <dbReference type="NCBI Taxonomy" id="210409"/>
    <lineage>
        <taxon>Eukaryota</taxon>
        <taxon>Metazoa</taxon>
        <taxon>Ecdysozoa</taxon>
        <taxon>Arthropoda</taxon>
        <taxon>Crustacea</taxon>
        <taxon>Multicrustacea</taxon>
        <taxon>Malacostraca</taxon>
        <taxon>Eumalacostraca</taxon>
        <taxon>Eucarida</taxon>
        <taxon>Decapoda</taxon>
        <taxon>Pleocyemata</taxon>
        <taxon>Brachyura</taxon>
        <taxon>Eubrachyura</taxon>
        <taxon>Portunoidea</taxon>
        <taxon>Portunidae</taxon>
        <taxon>Portuninae</taxon>
        <taxon>Portunus</taxon>
    </lineage>
</organism>
<feature type="region of interest" description="Disordered" evidence="1">
    <location>
        <begin position="65"/>
        <end position="94"/>
    </location>
</feature>
<feature type="compositionally biased region" description="Basic and acidic residues" evidence="1">
    <location>
        <begin position="18"/>
        <end position="29"/>
    </location>
</feature>
<dbReference type="Proteomes" id="UP000324222">
    <property type="component" value="Unassembled WGS sequence"/>
</dbReference>
<name>A0A5B7HDU8_PORTR</name>
<accession>A0A5B7HDU8</accession>
<protein>
    <submittedName>
        <fullName evidence="2">Uncharacterized protein</fullName>
    </submittedName>
</protein>
<gene>
    <name evidence="2" type="ORF">E2C01_065196</name>
</gene>
<comment type="caution">
    <text evidence="2">The sequence shown here is derived from an EMBL/GenBank/DDBJ whole genome shotgun (WGS) entry which is preliminary data.</text>
</comment>